<dbReference type="Pfam" id="PF07715">
    <property type="entry name" value="Plug"/>
    <property type="match status" value="1"/>
</dbReference>
<dbReference type="CDD" id="cd01347">
    <property type="entry name" value="ligand_gated_channel"/>
    <property type="match status" value="1"/>
</dbReference>
<dbReference type="Gene3D" id="2.40.170.20">
    <property type="entry name" value="TonB-dependent receptor, beta-barrel domain"/>
    <property type="match status" value="1"/>
</dbReference>
<dbReference type="Pfam" id="PF00593">
    <property type="entry name" value="TonB_dep_Rec_b-barrel"/>
    <property type="match status" value="1"/>
</dbReference>
<feature type="domain" description="TonB-dependent receptor plug" evidence="6">
    <location>
        <begin position="90"/>
        <end position="206"/>
    </location>
</feature>
<reference evidence="7 8" key="1">
    <citation type="submission" date="2021-03" db="EMBL/GenBank/DDBJ databases">
        <title>The complete genome sequence of Acetobacter sacchari TBRC 11175.</title>
        <authorList>
            <person name="Charoenyingcharoen P."/>
            <person name="Yukphan P."/>
        </authorList>
    </citation>
    <scope>NUCLEOTIDE SEQUENCE [LARGE SCALE GENOMIC DNA]</scope>
    <source>
        <strain evidence="7 8">TBRC 11175</strain>
    </source>
</reference>
<dbReference type="EMBL" id="JAFVMF010000033">
    <property type="protein sequence ID" value="MBO1361873.1"/>
    <property type="molecule type" value="Genomic_DNA"/>
</dbReference>
<keyword evidence="3" id="KW-0998">Cell outer membrane</keyword>
<dbReference type="InterPro" id="IPR036942">
    <property type="entry name" value="Beta-barrel_TonB_sf"/>
</dbReference>
<dbReference type="Proteomes" id="UP000664771">
    <property type="component" value="Unassembled WGS sequence"/>
</dbReference>
<proteinExistence type="inferred from homology"/>
<gene>
    <name evidence="7" type="ORF">J2D73_18990</name>
</gene>
<comment type="similarity">
    <text evidence="4">Belongs to the TonB-dependent receptor family.</text>
</comment>
<keyword evidence="2 4" id="KW-0472">Membrane</keyword>
<dbReference type="InterPro" id="IPR000531">
    <property type="entry name" value="Beta-barrel_TonB"/>
</dbReference>
<dbReference type="SUPFAM" id="SSF56935">
    <property type="entry name" value="Porins"/>
    <property type="match status" value="1"/>
</dbReference>
<keyword evidence="4" id="KW-0798">TonB box</keyword>
<comment type="subcellular location">
    <subcellularLocation>
        <location evidence="1 4">Cell outer membrane</location>
    </subcellularLocation>
</comment>
<sequence>MVYTPRYPELSPSSFEQITAVLVLAAAALHLGGSEARADGLPQQATSRVTAVASKPPLELRRIPPKKPTPDTEQVVVTGTRGAVRASHSMSPIVIVSHTDLTRTGQPDLRNALSLLDPSINNTPGYPGQLGFTTKTASLRGLPSNETLVLVNGKRRHTIASIFYGGAMQGQSPVDLDMIPMSAIDHIEILKDGAAAQYGSDAIAGVINIILKKADHGGSVELSYNQYGSTVGTLGDYGRGGNLFFNEGFRIGNSGGYINLSADVIGNQWTNTAGYAPMSKGGTPTLLYPLQANGQLDSREYGNRYRQLYGVPETEKQAASYDMAIPLGAWGEFYSFATYTHRTAYEPGWYRPSNSSQNIISVYPEGYLPIISTEDQDFQFTSGLRGKNFFGWAWDASINYGRDQTALGLSNSINVSLGPSSPHNFYLGTLTNSELTADFDLRRKFDTGLFKYPLSVSGGVEYRYNQYEIGAGERAAWADGGYIFPNGVRSLPSAAGLGAYYPNAAGAYSRMNGAFYLELDQQLTKALSIQLSGRNETYSDFGNTANGKLSARYQVTPWLAFRGSASNGFHAPTLQQEYFQSEATFYSTNAQANNALITTTNVYSSVNNIGARALGASPLKPETSHNFGLGFVLTPIRNFDLSLDIYRIDIFNQIIPLSVSGNGITGEQVMNILHASGAVPNDGNYYQYTFMRNAAHTETEGMDLQAHYRSDFGDAGTVLWGVTMNQQQHMIKRINPLAINLGSAVQPLFRNEIGNLTTIYPRNTLRLTGTWNYGPVSTTVRISRYSSTKNLSNQGPAYDETVGPAWLMDFDISYRFRPRWVAEIGGNNVFNKRPNVLNARAQAASSLYQVNPNYSTASIYGAEGSYFYGKLRYSW</sequence>
<evidence type="ECO:0000256" key="4">
    <source>
        <dbReference type="RuleBase" id="RU003357"/>
    </source>
</evidence>
<evidence type="ECO:0000256" key="2">
    <source>
        <dbReference type="ARBA" id="ARBA00023136"/>
    </source>
</evidence>
<dbReference type="Gene3D" id="2.170.130.10">
    <property type="entry name" value="TonB-dependent receptor, plug domain"/>
    <property type="match status" value="1"/>
</dbReference>
<keyword evidence="7" id="KW-0675">Receptor</keyword>
<protein>
    <submittedName>
        <fullName evidence="7">TonB-dependent receptor</fullName>
    </submittedName>
</protein>
<evidence type="ECO:0000313" key="8">
    <source>
        <dbReference type="Proteomes" id="UP000664771"/>
    </source>
</evidence>
<keyword evidence="8" id="KW-1185">Reference proteome</keyword>
<accession>A0ABS3M118</accession>
<evidence type="ECO:0000256" key="1">
    <source>
        <dbReference type="ARBA" id="ARBA00004442"/>
    </source>
</evidence>
<name>A0ABS3M118_9PROT</name>
<dbReference type="InterPro" id="IPR012910">
    <property type="entry name" value="Plug_dom"/>
</dbReference>
<dbReference type="PANTHER" id="PTHR47234:SF3">
    <property type="entry name" value="SECRETIN_TONB SHORT N-TERMINAL DOMAIN-CONTAINING PROTEIN"/>
    <property type="match status" value="1"/>
</dbReference>
<evidence type="ECO:0000259" key="5">
    <source>
        <dbReference type="Pfam" id="PF00593"/>
    </source>
</evidence>
<dbReference type="PANTHER" id="PTHR47234">
    <property type="match status" value="1"/>
</dbReference>
<organism evidence="7 8">
    <name type="scientific">Acetobacter sacchari</name>
    <dbReference type="NCBI Taxonomy" id="2661687"/>
    <lineage>
        <taxon>Bacteria</taxon>
        <taxon>Pseudomonadati</taxon>
        <taxon>Pseudomonadota</taxon>
        <taxon>Alphaproteobacteria</taxon>
        <taxon>Acetobacterales</taxon>
        <taxon>Acetobacteraceae</taxon>
        <taxon>Acetobacter</taxon>
    </lineage>
</organism>
<evidence type="ECO:0000313" key="7">
    <source>
        <dbReference type="EMBL" id="MBO1361873.1"/>
    </source>
</evidence>
<dbReference type="InterPro" id="IPR037066">
    <property type="entry name" value="Plug_dom_sf"/>
</dbReference>
<comment type="caution">
    <text evidence="7">The sequence shown here is derived from an EMBL/GenBank/DDBJ whole genome shotgun (WGS) entry which is preliminary data.</text>
</comment>
<evidence type="ECO:0000256" key="3">
    <source>
        <dbReference type="ARBA" id="ARBA00023237"/>
    </source>
</evidence>
<feature type="domain" description="TonB-dependent receptor-like beta-barrel" evidence="5">
    <location>
        <begin position="334"/>
        <end position="829"/>
    </location>
</feature>
<evidence type="ECO:0000259" key="6">
    <source>
        <dbReference type="Pfam" id="PF07715"/>
    </source>
</evidence>